<dbReference type="RefSeq" id="WP_194847946.1">
    <property type="nucleotide sequence ID" value="NZ_JAAEJV010000032.1"/>
</dbReference>
<comment type="caution">
    <text evidence="9">The sequence shown here is derived from an EMBL/GenBank/DDBJ whole genome shotgun (WGS) entry which is preliminary data.</text>
</comment>
<dbReference type="PANTHER" id="PTHR43284">
    <property type="entry name" value="ASPARAGINE SYNTHETASE (GLUTAMINE-HYDROLYZING)"/>
    <property type="match status" value="1"/>
</dbReference>
<comment type="pathway">
    <text evidence="1">Amino-acid biosynthesis; L-asparagine biosynthesis; L-asparagine from L-aspartate (L-Gln route): step 1/1.</text>
</comment>
<proteinExistence type="inferred from homology"/>
<keyword evidence="9" id="KW-0436">Ligase</keyword>
<keyword evidence="10" id="KW-1185">Reference proteome</keyword>
<keyword evidence="4" id="KW-0547">Nucleotide-binding</keyword>
<dbReference type="CDD" id="cd01991">
    <property type="entry name" value="Asn_synthase_B_C"/>
    <property type="match status" value="1"/>
</dbReference>
<dbReference type="PROSITE" id="PS51278">
    <property type="entry name" value="GATASE_TYPE_2"/>
    <property type="match status" value="1"/>
</dbReference>
<dbReference type="Proteomes" id="UP001194714">
    <property type="component" value="Unassembled WGS sequence"/>
</dbReference>
<dbReference type="InterPro" id="IPR033738">
    <property type="entry name" value="AsnB_N"/>
</dbReference>
<dbReference type="Pfam" id="PF13537">
    <property type="entry name" value="GATase_7"/>
    <property type="match status" value="1"/>
</dbReference>
<dbReference type="InterPro" id="IPR006426">
    <property type="entry name" value="Asn_synth_AEB"/>
</dbReference>
<dbReference type="EC" id="6.3.5.4" evidence="3"/>
<keyword evidence="5" id="KW-0067">ATP-binding</keyword>
<organism evidence="9 10">
    <name type="scientific">Candidatus Neptunichlamydia vexilliferae</name>
    <dbReference type="NCBI Taxonomy" id="1651774"/>
    <lineage>
        <taxon>Bacteria</taxon>
        <taxon>Pseudomonadati</taxon>
        <taxon>Chlamydiota</taxon>
        <taxon>Chlamydiia</taxon>
        <taxon>Parachlamydiales</taxon>
        <taxon>Simkaniaceae</taxon>
        <taxon>Candidatus Neptunichlamydia</taxon>
    </lineage>
</organism>
<dbReference type="SUPFAM" id="SSF52402">
    <property type="entry name" value="Adenine nucleotide alpha hydrolases-like"/>
    <property type="match status" value="1"/>
</dbReference>
<evidence type="ECO:0000259" key="8">
    <source>
        <dbReference type="PROSITE" id="PS51278"/>
    </source>
</evidence>
<evidence type="ECO:0000313" key="9">
    <source>
        <dbReference type="EMBL" id="MBF5059641.1"/>
    </source>
</evidence>
<evidence type="ECO:0000256" key="2">
    <source>
        <dbReference type="ARBA" id="ARBA00005752"/>
    </source>
</evidence>
<feature type="domain" description="Glutamine amidotransferase type-2" evidence="8">
    <location>
        <begin position="2"/>
        <end position="211"/>
    </location>
</feature>
<evidence type="ECO:0000256" key="3">
    <source>
        <dbReference type="ARBA" id="ARBA00012737"/>
    </source>
</evidence>
<dbReference type="InterPro" id="IPR029055">
    <property type="entry name" value="Ntn_hydrolases_N"/>
</dbReference>
<dbReference type="Gene3D" id="3.40.50.620">
    <property type="entry name" value="HUPs"/>
    <property type="match status" value="1"/>
</dbReference>
<dbReference type="NCBIfam" id="TIGR01536">
    <property type="entry name" value="asn_synth_AEB"/>
    <property type="match status" value="1"/>
</dbReference>
<evidence type="ECO:0000313" key="10">
    <source>
        <dbReference type="Proteomes" id="UP001194714"/>
    </source>
</evidence>
<dbReference type="PANTHER" id="PTHR43284:SF1">
    <property type="entry name" value="ASPARAGINE SYNTHETASE"/>
    <property type="match status" value="1"/>
</dbReference>
<protein>
    <recommendedName>
        <fullName evidence="3">asparagine synthase (glutamine-hydrolyzing)</fullName>
        <ecNumber evidence="3">6.3.5.4</ecNumber>
    </recommendedName>
</protein>
<dbReference type="SUPFAM" id="SSF56235">
    <property type="entry name" value="N-terminal nucleophile aminohydrolases (Ntn hydrolases)"/>
    <property type="match status" value="1"/>
</dbReference>
<comment type="catalytic activity">
    <reaction evidence="7">
        <text>L-aspartate + L-glutamine + ATP + H2O = L-asparagine + L-glutamate + AMP + diphosphate + H(+)</text>
        <dbReference type="Rhea" id="RHEA:12228"/>
        <dbReference type="ChEBI" id="CHEBI:15377"/>
        <dbReference type="ChEBI" id="CHEBI:15378"/>
        <dbReference type="ChEBI" id="CHEBI:29985"/>
        <dbReference type="ChEBI" id="CHEBI:29991"/>
        <dbReference type="ChEBI" id="CHEBI:30616"/>
        <dbReference type="ChEBI" id="CHEBI:33019"/>
        <dbReference type="ChEBI" id="CHEBI:58048"/>
        <dbReference type="ChEBI" id="CHEBI:58359"/>
        <dbReference type="ChEBI" id="CHEBI:456215"/>
        <dbReference type="EC" id="6.3.5.4"/>
    </reaction>
</comment>
<dbReference type="GO" id="GO:0004066">
    <property type="term" value="F:asparagine synthase (glutamine-hydrolyzing) activity"/>
    <property type="evidence" value="ECO:0007669"/>
    <property type="project" value="UniProtKB-EC"/>
</dbReference>
<evidence type="ECO:0000256" key="4">
    <source>
        <dbReference type="ARBA" id="ARBA00022741"/>
    </source>
</evidence>
<dbReference type="InterPro" id="IPR017932">
    <property type="entry name" value="GATase_2_dom"/>
</dbReference>
<dbReference type="CDD" id="cd00712">
    <property type="entry name" value="AsnB"/>
    <property type="match status" value="1"/>
</dbReference>
<dbReference type="Gene3D" id="3.60.20.10">
    <property type="entry name" value="Glutamine Phosphoribosylpyrophosphate, subunit 1, domain 1"/>
    <property type="match status" value="1"/>
</dbReference>
<dbReference type="InterPro" id="IPR051786">
    <property type="entry name" value="ASN_synthetase/amidase"/>
</dbReference>
<evidence type="ECO:0000256" key="6">
    <source>
        <dbReference type="ARBA" id="ARBA00022962"/>
    </source>
</evidence>
<evidence type="ECO:0000256" key="1">
    <source>
        <dbReference type="ARBA" id="ARBA00005187"/>
    </source>
</evidence>
<accession>A0ABS0AZU6</accession>
<dbReference type="EMBL" id="JAAEJV010000032">
    <property type="protein sequence ID" value="MBF5059641.1"/>
    <property type="molecule type" value="Genomic_DNA"/>
</dbReference>
<keyword evidence="6" id="KW-0315">Glutamine amidotransferase</keyword>
<evidence type="ECO:0000256" key="7">
    <source>
        <dbReference type="ARBA" id="ARBA00048741"/>
    </source>
</evidence>
<dbReference type="PIRSF" id="PIRSF001589">
    <property type="entry name" value="Asn_synthetase_glu-h"/>
    <property type="match status" value="1"/>
</dbReference>
<sequence>MCGISGYIGNNLNQGALSERIKEACEQIRHRGPDSQGYFIDSGVALGATRLAIRDPALGKQPISYRGFTLVFNGELYDTNPLKKKLKRKGYFLKTTCDTELFLYAFIEYGVAILPELNGMFAFAVWDQNKRTLYLGRDRWGEKPLYFTAQKDFIAFSSEISALKVWPTIEWTPRLEDLNLFLQNSYIPGNRTGWKDIFKLEPATFLMWNEEKLEKKTYFFPSLEQKESHPERLYSILNKSVKDCLISDKPVGIFLSGGLDSTTIATLASQHTTDLTLFSIDWENLGFSEKTYISEAVKQLNIKHFKTYCPPSFIENHFEQLVKIYGEPFADESMFPCYCLAHLAKKHVDVVLTGDGADEFFHGYERYFYEGSNADYHDIFSAMPFVIRKSIYSEDLKSFLRSNSDYGDSHSFQLRPYRARSWNDIHTYLPNDILTKMDRATMGVGLEARAPFLMPAITNFALSCPDSSLIGTTCQGKKILRQAMKHIVPDSILKRKKMGFGVPFNEWFCSPLKDWMISRILEGKLIQTGWFSTQGLNELITTHLSGEKNVSRSLLNLLVLETWLSIN</sequence>
<dbReference type="InterPro" id="IPR014729">
    <property type="entry name" value="Rossmann-like_a/b/a_fold"/>
</dbReference>
<name>A0ABS0AZU6_9BACT</name>
<dbReference type="Pfam" id="PF00733">
    <property type="entry name" value="Asn_synthase"/>
    <property type="match status" value="1"/>
</dbReference>
<dbReference type="InterPro" id="IPR001962">
    <property type="entry name" value="Asn_synthase"/>
</dbReference>
<comment type="similarity">
    <text evidence="2">Belongs to the asparagine synthetase family.</text>
</comment>
<evidence type="ECO:0000256" key="5">
    <source>
        <dbReference type="ARBA" id="ARBA00022840"/>
    </source>
</evidence>
<reference evidence="9 10" key="1">
    <citation type="submission" date="2020-01" db="EMBL/GenBank/DDBJ databases">
        <title>Draft genome sequence of Cand. Neptunochlamydia vexilliferae K9.</title>
        <authorList>
            <person name="Schulz F."/>
            <person name="Koestlbacher S."/>
            <person name="Wascher F."/>
            <person name="Pizzetti I."/>
            <person name="Horn M."/>
        </authorList>
    </citation>
    <scope>NUCLEOTIDE SEQUENCE [LARGE SCALE GENOMIC DNA]</scope>
    <source>
        <strain evidence="9 10">K9</strain>
    </source>
</reference>
<gene>
    <name evidence="9" type="ORF">NEPTK9_001157</name>
</gene>